<dbReference type="OrthoDB" id="3021788at2759"/>
<dbReference type="EMBL" id="ML181480">
    <property type="protein sequence ID" value="THU75824.1"/>
    <property type="molecule type" value="Genomic_DNA"/>
</dbReference>
<sequence length="248" mass="27883">MTATKPVEIVDAMFNHRYSFPSSRCQDKEAEINMAYSPSIPPHAIKYCHCSLSTWAAQVIGNRVYREIKNLVFYSPDPDDSDCPPIPAQLLASANDRTRAKGALVLTKDDLLSFRIADRVTLFKRKARLCWYLTECMAAPRKRNGLIVRIRRPTSIIQVAAISSFVLARNQYANGFMALQMGIFHVACQSHVDVKRFYCLMAASTHDTTTRRALATVAEHSLGTLRTQVNESADSGQVSHRYILDNIQ</sequence>
<name>A0A4S8KJY9_DENBC</name>
<keyword evidence="2" id="KW-1185">Reference proteome</keyword>
<reference evidence="1 2" key="1">
    <citation type="journal article" date="2019" name="Nat. Ecol. Evol.">
        <title>Megaphylogeny resolves global patterns of mushroom evolution.</title>
        <authorList>
            <person name="Varga T."/>
            <person name="Krizsan K."/>
            <person name="Foldi C."/>
            <person name="Dima B."/>
            <person name="Sanchez-Garcia M."/>
            <person name="Sanchez-Ramirez S."/>
            <person name="Szollosi G.J."/>
            <person name="Szarkandi J.G."/>
            <person name="Papp V."/>
            <person name="Albert L."/>
            <person name="Andreopoulos W."/>
            <person name="Angelini C."/>
            <person name="Antonin V."/>
            <person name="Barry K.W."/>
            <person name="Bougher N.L."/>
            <person name="Buchanan P."/>
            <person name="Buyck B."/>
            <person name="Bense V."/>
            <person name="Catcheside P."/>
            <person name="Chovatia M."/>
            <person name="Cooper J."/>
            <person name="Damon W."/>
            <person name="Desjardin D."/>
            <person name="Finy P."/>
            <person name="Geml J."/>
            <person name="Haridas S."/>
            <person name="Hughes K."/>
            <person name="Justo A."/>
            <person name="Karasinski D."/>
            <person name="Kautmanova I."/>
            <person name="Kiss B."/>
            <person name="Kocsube S."/>
            <person name="Kotiranta H."/>
            <person name="LaButti K.M."/>
            <person name="Lechner B.E."/>
            <person name="Liimatainen K."/>
            <person name="Lipzen A."/>
            <person name="Lukacs Z."/>
            <person name="Mihaltcheva S."/>
            <person name="Morgado L.N."/>
            <person name="Niskanen T."/>
            <person name="Noordeloos M.E."/>
            <person name="Ohm R.A."/>
            <person name="Ortiz-Santana B."/>
            <person name="Ovrebo C."/>
            <person name="Racz N."/>
            <person name="Riley R."/>
            <person name="Savchenko A."/>
            <person name="Shiryaev A."/>
            <person name="Soop K."/>
            <person name="Spirin V."/>
            <person name="Szebenyi C."/>
            <person name="Tomsovsky M."/>
            <person name="Tulloss R.E."/>
            <person name="Uehling J."/>
            <person name="Grigoriev I.V."/>
            <person name="Vagvolgyi C."/>
            <person name="Papp T."/>
            <person name="Martin F.M."/>
            <person name="Miettinen O."/>
            <person name="Hibbett D.S."/>
            <person name="Nagy L.G."/>
        </authorList>
    </citation>
    <scope>NUCLEOTIDE SEQUENCE [LARGE SCALE GENOMIC DNA]</scope>
    <source>
        <strain evidence="1 2">CBS 962.96</strain>
    </source>
</reference>
<dbReference type="Proteomes" id="UP000297245">
    <property type="component" value="Unassembled WGS sequence"/>
</dbReference>
<feature type="non-terminal residue" evidence="1">
    <location>
        <position position="248"/>
    </location>
</feature>
<evidence type="ECO:0000313" key="1">
    <source>
        <dbReference type="EMBL" id="THU75824.1"/>
    </source>
</evidence>
<dbReference type="AlphaFoldDB" id="A0A4S8KJY9"/>
<proteinExistence type="predicted"/>
<gene>
    <name evidence="1" type="ORF">K435DRAFT_706323</name>
</gene>
<organism evidence="1 2">
    <name type="scientific">Dendrothele bispora (strain CBS 962.96)</name>
    <dbReference type="NCBI Taxonomy" id="1314807"/>
    <lineage>
        <taxon>Eukaryota</taxon>
        <taxon>Fungi</taxon>
        <taxon>Dikarya</taxon>
        <taxon>Basidiomycota</taxon>
        <taxon>Agaricomycotina</taxon>
        <taxon>Agaricomycetes</taxon>
        <taxon>Agaricomycetidae</taxon>
        <taxon>Agaricales</taxon>
        <taxon>Agaricales incertae sedis</taxon>
        <taxon>Dendrothele</taxon>
    </lineage>
</organism>
<evidence type="ECO:0000313" key="2">
    <source>
        <dbReference type="Proteomes" id="UP000297245"/>
    </source>
</evidence>
<accession>A0A4S8KJY9</accession>
<protein>
    <submittedName>
        <fullName evidence="1">Uncharacterized protein</fullName>
    </submittedName>
</protein>